<evidence type="ECO:0000313" key="5">
    <source>
        <dbReference type="EMBL" id="QPM92285.1"/>
    </source>
</evidence>
<dbReference type="OrthoDB" id="9805277at2"/>
<proteinExistence type="predicted"/>
<geneLocation type="plasmid" evidence="5 6">
    <name>p202</name>
</geneLocation>
<dbReference type="GO" id="GO:0046872">
    <property type="term" value="F:metal ion binding"/>
    <property type="evidence" value="ECO:0007669"/>
    <property type="project" value="UniProtKB-KW"/>
</dbReference>
<evidence type="ECO:0000256" key="4">
    <source>
        <dbReference type="ARBA" id="ARBA00022833"/>
    </source>
</evidence>
<evidence type="ECO:0000256" key="3">
    <source>
        <dbReference type="ARBA" id="ARBA00022723"/>
    </source>
</evidence>
<evidence type="ECO:0000256" key="1">
    <source>
        <dbReference type="ARBA" id="ARBA00001947"/>
    </source>
</evidence>
<evidence type="ECO:0000256" key="2">
    <source>
        <dbReference type="ARBA" id="ARBA00022679"/>
    </source>
</evidence>
<keyword evidence="5" id="KW-0614">Plasmid</keyword>
<dbReference type="PANTHER" id="PTHR37418">
    <property type="entry name" value="3-KETO-5-AMINOHEXANOATE CLEAVAGE ENZYME-RELATED"/>
    <property type="match status" value="1"/>
</dbReference>
<dbReference type="RefSeq" id="WP_119840536.1">
    <property type="nucleotide sequence ID" value="NZ_CP060437.1"/>
</dbReference>
<gene>
    <name evidence="5" type="primary">kce_2</name>
    <name evidence="5" type="ORF">PSAL_035490</name>
</gene>
<accession>A0A418SDI4</accession>
<dbReference type="KEGG" id="palw:PSAL_035490"/>
<keyword evidence="5" id="KW-0012">Acyltransferase</keyword>
<dbReference type="InterPro" id="IPR013785">
    <property type="entry name" value="Aldolase_TIM"/>
</dbReference>
<keyword evidence="6" id="KW-1185">Reference proteome</keyword>
<dbReference type="EC" id="2.3.1.247" evidence="5"/>
<dbReference type="AlphaFoldDB" id="A0A418SDI4"/>
<dbReference type="Proteomes" id="UP000283786">
    <property type="component" value="Plasmid p202"/>
</dbReference>
<comment type="cofactor">
    <cofactor evidence="1">
        <name>Zn(2+)</name>
        <dbReference type="ChEBI" id="CHEBI:29105"/>
    </cofactor>
</comment>
<dbReference type="PANTHER" id="PTHR37418:SF2">
    <property type="entry name" value="3-KETO-5-AMINOHEXANOATE CLEAVAGE ENZYME"/>
    <property type="match status" value="1"/>
</dbReference>
<dbReference type="InterPro" id="IPR008567">
    <property type="entry name" value="BKACE"/>
</dbReference>
<reference evidence="5 6" key="1">
    <citation type="submission" date="2020-08" db="EMBL/GenBank/DDBJ databases">
        <title>Genome sequence of Rhodobacteraceae bacterium Lw-13e.</title>
        <authorList>
            <person name="Poehlein A."/>
            <person name="Wolter L."/>
            <person name="Daniel R."/>
            <person name="Brinkhoff T."/>
        </authorList>
    </citation>
    <scope>NUCLEOTIDE SEQUENCE [LARGE SCALE GENOMIC DNA]</scope>
    <source>
        <strain evidence="5 6">Lw-13e</strain>
        <plasmid evidence="5 6">p202</plasmid>
    </source>
</reference>
<evidence type="ECO:0000313" key="6">
    <source>
        <dbReference type="Proteomes" id="UP000283786"/>
    </source>
</evidence>
<protein>
    <submittedName>
        <fullName evidence="5">3-keto-5-aminohexanoate cleavage enzyme</fullName>
        <ecNumber evidence="5">2.3.1.247</ecNumber>
    </submittedName>
</protein>
<keyword evidence="4" id="KW-0862">Zinc</keyword>
<sequence length="297" mass="32005">MNWDAFITCAVTGSGQSHLKSDKVPVTPQQIAEACVEAAQAGAAIAHCHVRDPETGNPSRDPALYREVVARVRDSGTDVILNLTAGMGGDIVLGSPEAPLPLNAEGTDLIGATERLVHVEELLPEICTLDCGTMNFAEADYVMTNTPGTLRAMAKRVQDAGVKPEIEVFDLGHLWLAKTLVNEGLIDDPVLIQLCMGIPFGAPNDLNSLMAMVNNIPSDWVYSMFSIGRMQLPYAAQAVLAGGNVRVGLEDNIWLEKGVKASNGDLVERTATMLTAMNVTLMTPAQVRERLNLKKRW</sequence>
<dbReference type="Gene3D" id="3.20.20.70">
    <property type="entry name" value="Aldolase class I"/>
    <property type="match status" value="1"/>
</dbReference>
<dbReference type="EMBL" id="CP060437">
    <property type="protein sequence ID" value="QPM92285.1"/>
    <property type="molecule type" value="Genomic_DNA"/>
</dbReference>
<dbReference type="Pfam" id="PF05853">
    <property type="entry name" value="BKACE"/>
    <property type="match status" value="1"/>
</dbReference>
<dbReference type="GO" id="GO:0043720">
    <property type="term" value="F:3-keto-5-aminohexanoate cleavage activity"/>
    <property type="evidence" value="ECO:0007669"/>
    <property type="project" value="InterPro"/>
</dbReference>
<keyword evidence="3" id="KW-0479">Metal-binding</keyword>
<organism evidence="5 6">
    <name type="scientific">Pseudooceanicola algae</name>
    <dbReference type="NCBI Taxonomy" id="1537215"/>
    <lineage>
        <taxon>Bacteria</taxon>
        <taxon>Pseudomonadati</taxon>
        <taxon>Pseudomonadota</taxon>
        <taxon>Alphaproteobacteria</taxon>
        <taxon>Rhodobacterales</taxon>
        <taxon>Paracoccaceae</taxon>
        <taxon>Pseudooceanicola</taxon>
    </lineage>
</organism>
<keyword evidence="2 5" id="KW-0808">Transferase</keyword>
<name>A0A418SDI4_9RHOB</name>